<dbReference type="EMBL" id="BOOK01000014">
    <property type="protein sequence ID" value="GII00289.1"/>
    <property type="molecule type" value="Genomic_DNA"/>
</dbReference>
<sequence length="347" mass="37127">MIWLTWRQLRGAATMTAILLVLLAAVLVPTGAQLAADYTGGLAACVRGEDCAGFYDQLFDDYEIPFLASILVVLVLPAMIGLFWGAPLITRELEADTHLLVWNQSITRTRWLVVKLGFTGLLAVAAAGVTGLAVTWWSGPLDQSAPGGFALMDPLVFGARGIAPLGYAAFAFALGVTVGMLVRRTLPAMALTLVVFAAVQLAMPMLVRPHLIPPVTSAFELGRENVGGFGINRDGTFDVRIEAAIPGHTGAWVLSSELVDPSGRTIATSGADGIVQGVSTTSGPCSPAAGPPTGCPAEVNRLGYRQKATYQPLERFWPLQWIETGVYVLLTAGLTWFCFRWIRRRIS</sequence>
<keyword evidence="1" id="KW-0472">Membrane</keyword>
<protein>
    <submittedName>
        <fullName evidence="2">Transporter</fullName>
    </submittedName>
</protein>
<keyword evidence="1" id="KW-0812">Transmembrane</keyword>
<feature type="transmembrane region" description="Helical" evidence="1">
    <location>
        <begin position="157"/>
        <end position="181"/>
    </location>
</feature>
<dbReference type="AlphaFoldDB" id="A0A8J3T3B4"/>
<evidence type="ECO:0000313" key="3">
    <source>
        <dbReference type="Proteomes" id="UP000634476"/>
    </source>
</evidence>
<keyword evidence="3" id="KW-1185">Reference proteome</keyword>
<feature type="transmembrane region" description="Helical" evidence="1">
    <location>
        <begin position="64"/>
        <end position="90"/>
    </location>
</feature>
<name>A0A8J3T3B4_9ACTN</name>
<evidence type="ECO:0000256" key="1">
    <source>
        <dbReference type="SAM" id="Phobius"/>
    </source>
</evidence>
<proteinExistence type="predicted"/>
<accession>A0A8J3T3B4</accession>
<dbReference type="Proteomes" id="UP000634476">
    <property type="component" value="Unassembled WGS sequence"/>
</dbReference>
<feature type="transmembrane region" description="Helical" evidence="1">
    <location>
        <begin position="324"/>
        <end position="342"/>
    </location>
</feature>
<evidence type="ECO:0000313" key="2">
    <source>
        <dbReference type="EMBL" id="GII00289.1"/>
    </source>
</evidence>
<dbReference type="RefSeq" id="WP_203874692.1">
    <property type="nucleotide sequence ID" value="NZ_BOOK01000014.1"/>
</dbReference>
<comment type="caution">
    <text evidence="2">The sequence shown here is derived from an EMBL/GenBank/DDBJ whole genome shotgun (WGS) entry which is preliminary data.</text>
</comment>
<feature type="transmembrane region" description="Helical" evidence="1">
    <location>
        <begin position="111"/>
        <end position="137"/>
    </location>
</feature>
<organism evidence="2 3">
    <name type="scientific">Planobispora takensis</name>
    <dbReference type="NCBI Taxonomy" id="1367882"/>
    <lineage>
        <taxon>Bacteria</taxon>
        <taxon>Bacillati</taxon>
        <taxon>Actinomycetota</taxon>
        <taxon>Actinomycetes</taxon>
        <taxon>Streptosporangiales</taxon>
        <taxon>Streptosporangiaceae</taxon>
        <taxon>Planobispora</taxon>
    </lineage>
</organism>
<reference evidence="2" key="1">
    <citation type="submission" date="2021-01" db="EMBL/GenBank/DDBJ databases">
        <title>Whole genome shotgun sequence of Planobispora takensis NBRC 109077.</title>
        <authorList>
            <person name="Komaki H."/>
            <person name="Tamura T."/>
        </authorList>
    </citation>
    <scope>NUCLEOTIDE SEQUENCE</scope>
    <source>
        <strain evidence="2">NBRC 109077</strain>
    </source>
</reference>
<gene>
    <name evidence="2" type="ORF">Pta02_22970</name>
</gene>
<feature type="transmembrane region" description="Helical" evidence="1">
    <location>
        <begin position="188"/>
        <end position="207"/>
    </location>
</feature>
<keyword evidence="1" id="KW-1133">Transmembrane helix</keyword>